<dbReference type="InterPro" id="IPR050570">
    <property type="entry name" value="Cell_wall_metabolism_enzyme"/>
</dbReference>
<keyword evidence="4" id="KW-0378">Hydrolase</keyword>
<proteinExistence type="predicted"/>
<dbReference type="InterPro" id="IPR016047">
    <property type="entry name" value="M23ase_b-sheet_dom"/>
</dbReference>
<keyword evidence="3" id="KW-0479">Metal-binding</keyword>
<dbReference type="InterPro" id="IPR011055">
    <property type="entry name" value="Dup_hybrid_motif"/>
</dbReference>
<evidence type="ECO:0000256" key="2">
    <source>
        <dbReference type="ARBA" id="ARBA00022670"/>
    </source>
</evidence>
<keyword evidence="7" id="KW-0175">Coiled coil</keyword>
<gene>
    <name evidence="11" type="ORF">NUH88_11695</name>
</gene>
<evidence type="ECO:0000313" key="11">
    <source>
        <dbReference type="EMBL" id="UUX48082.1"/>
    </source>
</evidence>
<feature type="signal peptide" evidence="9">
    <location>
        <begin position="1"/>
        <end position="28"/>
    </location>
</feature>
<organism evidence="11 12">
    <name type="scientific">Nisaea acidiphila</name>
    <dbReference type="NCBI Taxonomy" id="1862145"/>
    <lineage>
        <taxon>Bacteria</taxon>
        <taxon>Pseudomonadati</taxon>
        <taxon>Pseudomonadota</taxon>
        <taxon>Alphaproteobacteria</taxon>
        <taxon>Rhodospirillales</taxon>
        <taxon>Thalassobaculaceae</taxon>
        <taxon>Nisaea</taxon>
    </lineage>
</organism>
<evidence type="ECO:0000256" key="7">
    <source>
        <dbReference type="SAM" id="Coils"/>
    </source>
</evidence>
<evidence type="ECO:0000256" key="9">
    <source>
        <dbReference type="SAM" id="SignalP"/>
    </source>
</evidence>
<keyword evidence="5" id="KW-0862">Zinc</keyword>
<dbReference type="PANTHER" id="PTHR21666">
    <property type="entry name" value="PEPTIDASE-RELATED"/>
    <property type="match status" value="1"/>
</dbReference>
<sequence length="440" mass="46511">MRTAIGSKLPPSAAALLLVALAFPGAHAAEPLPDPEQLDENLKKVERALDEGSARKRDLDKLADSVEQELQRLRQALVLAAEATQQREAELTAVETKLADLQAEREKSAASLAGKKLQLTRVSGALRRLAARPPLAMIASPADPLDTVHTAMLLGSVVPDLQSEAARLSGEIARHAAVEREIRGEQERLAAAGAALAGERARVAALLEAKQAARSSMAKERSAVAERLSELAASARDLRELMQRVEQHRAESDSARKRLNSIVGADQPSNESAVAPGSVPAPSSATVPGTTEFVARLPEGPDIARNKGNLTYPAAGRISQRFGAPNALGLTERGIVISPREQAQVVAPFDGKVVYAGPFRGYGQIVMIEHGGGYLTLMAGMSSVDVQVGQGVLAGEPVARMGPAGTGADGTDGLYVEFRHNGAPINPLPWWSARTNKVRR</sequence>
<comment type="cofactor">
    <cofactor evidence="1">
        <name>Zn(2+)</name>
        <dbReference type="ChEBI" id="CHEBI:29105"/>
    </cofactor>
</comment>
<evidence type="ECO:0000256" key="1">
    <source>
        <dbReference type="ARBA" id="ARBA00001947"/>
    </source>
</evidence>
<keyword evidence="2" id="KW-0645">Protease</keyword>
<keyword evidence="6" id="KW-0482">Metalloprotease</keyword>
<dbReference type="Gene3D" id="2.70.70.10">
    <property type="entry name" value="Glucose Permease (Domain IIA)"/>
    <property type="match status" value="1"/>
</dbReference>
<feature type="coiled-coil region" evidence="7">
    <location>
        <begin position="56"/>
        <end position="104"/>
    </location>
</feature>
<evidence type="ECO:0000256" key="3">
    <source>
        <dbReference type="ARBA" id="ARBA00022723"/>
    </source>
</evidence>
<feature type="coiled-coil region" evidence="7">
    <location>
        <begin position="228"/>
        <end position="258"/>
    </location>
</feature>
<accession>A0A9J7AM95</accession>
<dbReference type="Proteomes" id="UP001060336">
    <property type="component" value="Chromosome"/>
</dbReference>
<evidence type="ECO:0000256" key="5">
    <source>
        <dbReference type="ARBA" id="ARBA00022833"/>
    </source>
</evidence>
<keyword evidence="12" id="KW-1185">Reference proteome</keyword>
<dbReference type="GO" id="GO:0046872">
    <property type="term" value="F:metal ion binding"/>
    <property type="evidence" value="ECO:0007669"/>
    <property type="project" value="UniProtKB-KW"/>
</dbReference>
<dbReference type="PANTHER" id="PTHR21666:SF288">
    <property type="entry name" value="CELL DIVISION PROTEIN YTFB"/>
    <property type="match status" value="1"/>
</dbReference>
<dbReference type="EMBL" id="CP102480">
    <property type="protein sequence ID" value="UUX48082.1"/>
    <property type="molecule type" value="Genomic_DNA"/>
</dbReference>
<evidence type="ECO:0000256" key="4">
    <source>
        <dbReference type="ARBA" id="ARBA00022801"/>
    </source>
</evidence>
<dbReference type="GO" id="GO:0006508">
    <property type="term" value="P:proteolysis"/>
    <property type="evidence" value="ECO:0007669"/>
    <property type="project" value="UniProtKB-KW"/>
</dbReference>
<evidence type="ECO:0000256" key="8">
    <source>
        <dbReference type="SAM" id="MobiDB-lite"/>
    </source>
</evidence>
<dbReference type="CDD" id="cd12797">
    <property type="entry name" value="M23_peptidase"/>
    <property type="match status" value="1"/>
</dbReference>
<dbReference type="GO" id="GO:0004222">
    <property type="term" value="F:metalloendopeptidase activity"/>
    <property type="evidence" value="ECO:0007669"/>
    <property type="project" value="TreeGrafter"/>
</dbReference>
<reference evidence="11" key="1">
    <citation type="submission" date="2022-08" db="EMBL/GenBank/DDBJ databases">
        <title>Nisaea acidiphila sp. nov., isolated from a marine algal debris and emended description of the genus Nisaea Urios et al. 2008.</title>
        <authorList>
            <person name="Kwon K."/>
        </authorList>
    </citation>
    <scope>NUCLEOTIDE SEQUENCE</scope>
    <source>
        <strain evidence="11">MEBiC11861</strain>
    </source>
</reference>
<feature type="domain" description="M23ase beta-sheet core" evidence="10">
    <location>
        <begin position="333"/>
        <end position="427"/>
    </location>
</feature>
<dbReference type="Pfam" id="PF01551">
    <property type="entry name" value="Peptidase_M23"/>
    <property type="match status" value="1"/>
</dbReference>
<evidence type="ECO:0000259" key="10">
    <source>
        <dbReference type="Pfam" id="PF01551"/>
    </source>
</evidence>
<dbReference type="SUPFAM" id="SSF51261">
    <property type="entry name" value="Duplicated hybrid motif"/>
    <property type="match status" value="1"/>
</dbReference>
<dbReference type="KEGG" id="naci:NUH88_11695"/>
<keyword evidence="9" id="KW-0732">Signal</keyword>
<protein>
    <submittedName>
        <fullName evidence="11">Peptidoglycan DD-metalloendopeptidase family protein</fullName>
    </submittedName>
</protein>
<evidence type="ECO:0000313" key="12">
    <source>
        <dbReference type="Proteomes" id="UP001060336"/>
    </source>
</evidence>
<name>A0A9J7AM95_9PROT</name>
<evidence type="ECO:0000256" key="6">
    <source>
        <dbReference type="ARBA" id="ARBA00023049"/>
    </source>
</evidence>
<feature type="region of interest" description="Disordered" evidence="8">
    <location>
        <begin position="265"/>
        <end position="287"/>
    </location>
</feature>
<dbReference type="RefSeq" id="WP_257766590.1">
    <property type="nucleotide sequence ID" value="NZ_CP102480.1"/>
</dbReference>
<feature type="chain" id="PRO_5039902631" evidence="9">
    <location>
        <begin position="29"/>
        <end position="440"/>
    </location>
</feature>
<dbReference type="AlphaFoldDB" id="A0A9J7AM95"/>